<dbReference type="SMART" id="SM00387">
    <property type="entry name" value="HATPase_c"/>
    <property type="match status" value="1"/>
</dbReference>
<evidence type="ECO:0000256" key="5">
    <source>
        <dbReference type="ARBA" id="ARBA00022679"/>
    </source>
</evidence>
<keyword evidence="15" id="KW-1185">Reference proteome</keyword>
<sequence length="493" mass="54131">MLNLLQPLLNRLPVVSPGSRSLRRHLLAWLLLPQLVLWLAAAAVTYNVAVRYADRANDHGLYLSSRALARQVKPIDSGLFVDFPRAAKDIIEADPDDRVYYMVSSPPGEFILGNHKLPPPHQAVTLRPDRPTFYDGQVESPDGMVQVRVAAILLDYGDPNQQRQMMVQVAKSRVSREALARDILIDTVLPLSLLVLAMSGLVWAGVRTGLAPLARLREAVSGRGPNDLAPIELHSAPEEVRDLAAAVNTLLAAVHASVVEQRRFISDAAHQLRTPLAGLKSQSELALKETIDPALRARLEMVRESATRSAHLVTQLLTLARAEPESLATLGRSRFDLRRLVQDLTAELVPRALNDGIDLGLDDDGHSDDLPEPAVTIEGNALLIREAIVNVIDNAIRYAGRGSEITVRVREEPAIDSDQPHMAVVEVDDTGPGLPTQMHTQVFDRFFRGTNEGRGCGLGLAIVKEIVERHRGRVRVASRLPRGLRVEIRLPAT</sequence>
<dbReference type="SMART" id="SM00388">
    <property type="entry name" value="HisKA"/>
    <property type="match status" value="1"/>
</dbReference>
<evidence type="ECO:0000256" key="1">
    <source>
        <dbReference type="ARBA" id="ARBA00000085"/>
    </source>
</evidence>
<feature type="domain" description="Histidine kinase" evidence="12">
    <location>
        <begin position="267"/>
        <end position="493"/>
    </location>
</feature>
<dbReference type="InterPro" id="IPR003594">
    <property type="entry name" value="HATPase_dom"/>
</dbReference>
<evidence type="ECO:0000259" key="13">
    <source>
        <dbReference type="PROSITE" id="PS50885"/>
    </source>
</evidence>
<accession>A0A7Y9U7M9</accession>
<dbReference type="GO" id="GO:0000155">
    <property type="term" value="F:phosphorelay sensor kinase activity"/>
    <property type="evidence" value="ECO:0007669"/>
    <property type="project" value="InterPro"/>
</dbReference>
<dbReference type="RefSeq" id="WP_179635846.1">
    <property type="nucleotide sequence ID" value="NZ_JACCFH010000001.1"/>
</dbReference>
<dbReference type="InterPro" id="IPR013727">
    <property type="entry name" value="2CSK_N"/>
</dbReference>
<dbReference type="EC" id="2.7.13.3" evidence="3"/>
<evidence type="ECO:0000256" key="3">
    <source>
        <dbReference type="ARBA" id="ARBA00012438"/>
    </source>
</evidence>
<dbReference type="AlphaFoldDB" id="A0A7Y9U7M9"/>
<evidence type="ECO:0000256" key="6">
    <source>
        <dbReference type="ARBA" id="ARBA00022692"/>
    </source>
</evidence>
<dbReference type="EMBL" id="JACCFH010000001">
    <property type="protein sequence ID" value="NYG35308.1"/>
    <property type="molecule type" value="Genomic_DNA"/>
</dbReference>
<comment type="caution">
    <text evidence="14">The sequence shown here is derived from an EMBL/GenBank/DDBJ whole genome shotgun (WGS) entry which is preliminary data.</text>
</comment>
<evidence type="ECO:0000256" key="9">
    <source>
        <dbReference type="ARBA" id="ARBA00023012"/>
    </source>
</evidence>
<dbReference type="SUPFAM" id="SSF47384">
    <property type="entry name" value="Homodimeric domain of signal transducing histidine kinase"/>
    <property type="match status" value="1"/>
</dbReference>
<feature type="transmembrane region" description="Helical" evidence="11">
    <location>
        <begin position="26"/>
        <end position="49"/>
    </location>
</feature>
<dbReference type="InterPro" id="IPR003660">
    <property type="entry name" value="HAMP_dom"/>
</dbReference>
<evidence type="ECO:0000313" key="14">
    <source>
        <dbReference type="EMBL" id="NYG35308.1"/>
    </source>
</evidence>
<dbReference type="CDD" id="cd00082">
    <property type="entry name" value="HisKA"/>
    <property type="match status" value="1"/>
</dbReference>
<protein>
    <recommendedName>
        <fullName evidence="3">histidine kinase</fullName>
        <ecNumber evidence="3">2.7.13.3</ecNumber>
    </recommendedName>
</protein>
<dbReference type="Gene3D" id="1.10.287.130">
    <property type="match status" value="1"/>
</dbReference>
<evidence type="ECO:0000256" key="4">
    <source>
        <dbReference type="ARBA" id="ARBA00022553"/>
    </source>
</evidence>
<dbReference type="InterPro" id="IPR036097">
    <property type="entry name" value="HisK_dim/P_sf"/>
</dbReference>
<dbReference type="Pfam" id="PF02518">
    <property type="entry name" value="HATPase_c"/>
    <property type="match status" value="1"/>
</dbReference>
<evidence type="ECO:0000259" key="12">
    <source>
        <dbReference type="PROSITE" id="PS50109"/>
    </source>
</evidence>
<dbReference type="SUPFAM" id="SSF55874">
    <property type="entry name" value="ATPase domain of HSP90 chaperone/DNA topoisomerase II/histidine kinase"/>
    <property type="match status" value="1"/>
</dbReference>
<dbReference type="InterPro" id="IPR003661">
    <property type="entry name" value="HisK_dim/P_dom"/>
</dbReference>
<dbReference type="Pfam" id="PF08521">
    <property type="entry name" value="2CSK_N"/>
    <property type="match status" value="1"/>
</dbReference>
<keyword evidence="5 14" id="KW-0808">Transferase</keyword>
<comment type="subcellular location">
    <subcellularLocation>
        <location evidence="2">Membrane</location>
    </subcellularLocation>
</comment>
<dbReference type="InterPro" id="IPR004358">
    <property type="entry name" value="Sig_transdc_His_kin-like_C"/>
</dbReference>
<evidence type="ECO:0000256" key="11">
    <source>
        <dbReference type="SAM" id="Phobius"/>
    </source>
</evidence>
<gene>
    <name evidence="14" type="ORF">BDD16_004294</name>
</gene>
<feature type="transmembrane region" description="Helical" evidence="11">
    <location>
        <begin position="183"/>
        <end position="206"/>
    </location>
</feature>
<dbReference type="GO" id="GO:0005886">
    <property type="term" value="C:plasma membrane"/>
    <property type="evidence" value="ECO:0007669"/>
    <property type="project" value="TreeGrafter"/>
</dbReference>
<evidence type="ECO:0000313" key="15">
    <source>
        <dbReference type="Proteomes" id="UP000518288"/>
    </source>
</evidence>
<dbReference type="Gene3D" id="3.30.565.10">
    <property type="entry name" value="Histidine kinase-like ATPase, C-terminal domain"/>
    <property type="match status" value="1"/>
</dbReference>
<dbReference type="InterPro" id="IPR005467">
    <property type="entry name" value="His_kinase_dom"/>
</dbReference>
<dbReference type="PANTHER" id="PTHR45436">
    <property type="entry name" value="SENSOR HISTIDINE KINASE YKOH"/>
    <property type="match status" value="1"/>
</dbReference>
<keyword evidence="9" id="KW-0902">Two-component regulatory system</keyword>
<dbReference type="PROSITE" id="PS50109">
    <property type="entry name" value="HIS_KIN"/>
    <property type="match status" value="1"/>
</dbReference>
<keyword evidence="8 11" id="KW-1133">Transmembrane helix</keyword>
<dbReference type="Proteomes" id="UP000518288">
    <property type="component" value="Unassembled WGS sequence"/>
</dbReference>
<dbReference type="InterPro" id="IPR050428">
    <property type="entry name" value="TCS_sensor_his_kinase"/>
</dbReference>
<keyword evidence="6 11" id="KW-0812">Transmembrane</keyword>
<dbReference type="PANTHER" id="PTHR45436:SF1">
    <property type="entry name" value="SENSOR PROTEIN QSEC"/>
    <property type="match status" value="1"/>
</dbReference>
<proteinExistence type="predicted"/>
<keyword evidence="4" id="KW-0597">Phosphoprotein</keyword>
<feature type="domain" description="HAMP" evidence="13">
    <location>
        <begin position="207"/>
        <end position="259"/>
    </location>
</feature>
<evidence type="ECO:0000256" key="8">
    <source>
        <dbReference type="ARBA" id="ARBA00022989"/>
    </source>
</evidence>
<evidence type="ECO:0000256" key="7">
    <source>
        <dbReference type="ARBA" id="ARBA00022777"/>
    </source>
</evidence>
<dbReference type="InterPro" id="IPR036890">
    <property type="entry name" value="HATPase_C_sf"/>
</dbReference>
<comment type="catalytic activity">
    <reaction evidence="1">
        <text>ATP + protein L-histidine = ADP + protein N-phospho-L-histidine.</text>
        <dbReference type="EC" id="2.7.13.3"/>
    </reaction>
</comment>
<evidence type="ECO:0000256" key="10">
    <source>
        <dbReference type="ARBA" id="ARBA00023136"/>
    </source>
</evidence>
<evidence type="ECO:0000256" key="2">
    <source>
        <dbReference type="ARBA" id="ARBA00004370"/>
    </source>
</evidence>
<keyword evidence="7 14" id="KW-0418">Kinase</keyword>
<organism evidence="14 15">
    <name type="scientific">Sphaerotilus montanus</name>
    <dbReference type="NCBI Taxonomy" id="522889"/>
    <lineage>
        <taxon>Bacteria</taxon>
        <taxon>Pseudomonadati</taxon>
        <taxon>Pseudomonadota</taxon>
        <taxon>Betaproteobacteria</taxon>
        <taxon>Burkholderiales</taxon>
        <taxon>Sphaerotilaceae</taxon>
        <taxon>Sphaerotilus</taxon>
    </lineage>
</organism>
<reference evidence="14 15" key="1">
    <citation type="submission" date="2020-07" db="EMBL/GenBank/DDBJ databases">
        <title>Genomic Encyclopedia of Archaeal and Bacterial Type Strains, Phase II (KMG-II): from individual species to whole genera.</title>
        <authorList>
            <person name="Goeker M."/>
        </authorList>
    </citation>
    <scope>NUCLEOTIDE SEQUENCE [LARGE SCALE GENOMIC DNA]</scope>
    <source>
        <strain evidence="14 15">DSM 21226</strain>
    </source>
</reference>
<name>A0A7Y9U7M9_9BURK</name>
<dbReference type="PROSITE" id="PS50885">
    <property type="entry name" value="HAMP"/>
    <property type="match status" value="1"/>
</dbReference>
<dbReference type="PRINTS" id="PR00344">
    <property type="entry name" value="BCTRLSENSOR"/>
</dbReference>
<keyword evidence="10 11" id="KW-0472">Membrane</keyword>
<dbReference type="Pfam" id="PF00512">
    <property type="entry name" value="HisKA"/>
    <property type="match status" value="1"/>
</dbReference>